<protein>
    <recommendedName>
        <fullName evidence="1">WIYLD domain-containing protein</fullName>
    </recommendedName>
</protein>
<sequence length="228" mass="25354">MAPGGRRRKRGQTRMDAALDAMRPYGFSEVSVRQAVKELLNVYGGVDGWVFVEDAAYMLLIETLLEKQNVCEIQQHNSSQDPASDADEINGSIGESSSRALLHACSNPEVVDSGPQTRKVLDSASRTESLNISSMTTDSDGKDCFTTSGNTFGCEYSEKTQVQTPQHADKSSIQEEYIRPTQRRRFCHGWIESEDDEDLVELSPEPLPDELTKMLNRIQESQDKVVGC</sequence>
<evidence type="ECO:0000259" key="1">
    <source>
        <dbReference type="Pfam" id="PF10440"/>
    </source>
</evidence>
<reference evidence="2" key="1">
    <citation type="submission" date="2020-03" db="EMBL/GenBank/DDBJ databases">
        <title>A high-quality chromosome-level genome assembly of a woody plant with both climbing and erect habits, Rhamnella rubrinervis.</title>
        <authorList>
            <person name="Lu Z."/>
            <person name="Yang Y."/>
            <person name="Zhu X."/>
            <person name="Sun Y."/>
        </authorList>
    </citation>
    <scope>NUCLEOTIDE SEQUENCE</scope>
    <source>
        <strain evidence="2">BYM</strain>
        <tissue evidence="2">Leaf</tissue>
    </source>
</reference>
<dbReference type="OrthoDB" id="1188241at2759"/>
<evidence type="ECO:0000313" key="3">
    <source>
        <dbReference type="Proteomes" id="UP000796880"/>
    </source>
</evidence>
<proteinExistence type="predicted"/>
<dbReference type="Proteomes" id="UP000796880">
    <property type="component" value="Unassembled WGS sequence"/>
</dbReference>
<gene>
    <name evidence="2" type="ORF">FNV43_RR04810</name>
</gene>
<dbReference type="PANTHER" id="PTHR34271:SF1">
    <property type="entry name" value="NUCLEOLAR HISTONE METHYLTRANSFERASE-RELATED PROTEIN"/>
    <property type="match status" value="1"/>
</dbReference>
<dbReference type="Pfam" id="PF10440">
    <property type="entry name" value="WIYLD"/>
    <property type="match status" value="1"/>
</dbReference>
<feature type="domain" description="WIYLD" evidence="1">
    <location>
        <begin position="9"/>
        <end position="68"/>
    </location>
</feature>
<name>A0A8K0HMP7_9ROSA</name>
<dbReference type="AlphaFoldDB" id="A0A8K0HMP7"/>
<organism evidence="2 3">
    <name type="scientific">Rhamnella rubrinervis</name>
    <dbReference type="NCBI Taxonomy" id="2594499"/>
    <lineage>
        <taxon>Eukaryota</taxon>
        <taxon>Viridiplantae</taxon>
        <taxon>Streptophyta</taxon>
        <taxon>Embryophyta</taxon>
        <taxon>Tracheophyta</taxon>
        <taxon>Spermatophyta</taxon>
        <taxon>Magnoliopsida</taxon>
        <taxon>eudicotyledons</taxon>
        <taxon>Gunneridae</taxon>
        <taxon>Pentapetalae</taxon>
        <taxon>rosids</taxon>
        <taxon>fabids</taxon>
        <taxon>Rosales</taxon>
        <taxon>Rhamnaceae</taxon>
        <taxon>rhamnoid group</taxon>
        <taxon>Rhamneae</taxon>
        <taxon>Rhamnella</taxon>
    </lineage>
</organism>
<comment type="caution">
    <text evidence="2">The sequence shown here is derived from an EMBL/GenBank/DDBJ whole genome shotgun (WGS) entry which is preliminary data.</text>
</comment>
<dbReference type="PANTHER" id="PTHR34271">
    <property type="entry name" value="NUCLEOLAR HISTONE METHYLTRANSFERASE-RELATED PROTEIN"/>
    <property type="match status" value="1"/>
</dbReference>
<dbReference type="InterPro" id="IPR043017">
    <property type="entry name" value="WIYLD_dom_sf"/>
</dbReference>
<accession>A0A8K0HMP7</accession>
<dbReference type="Gene3D" id="1.10.8.850">
    <property type="entry name" value="Histone-lysine N methyltransferase , C-terminal domain-like"/>
    <property type="match status" value="1"/>
</dbReference>
<keyword evidence="3" id="KW-1185">Reference proteome</keyword>
<dbReference type="InterPro" id="IPR018848">
    <property type="entry name" value="WIYLD_domain"/>
</dbReference>
<dbReference type="EMBL" id="VOIH02000002">
    <property type="protein sequence ID" value="KAF3454363.1"/>
    <property type="molecule type" value="Genomic_DNA"/>
</dbReference>
<evidence type="ECO:0000313" key="2">
    <source>
        <dbReference type="EMBL" id="KAF3454363.1"/>
    </source>
</evidence>